<dbReference type="EMBL" id="LT629690">
    <property type="protein sequence ID" value="SDE88022.1"/>
    <property type="molecule type" value="Genomic_DNA"/>
</dbReference>
<feature type="region of interest" description="Disordered" evidence="2">
    <location>
        <begin position="50"/>
        <end position="112"/>
    </location>
</feature>
<feature type="compositionally biased region" description="Basic and acidic residues" evidence="2">
    <location>
        <begin position="52"/>
        <end position="65"/>
    </location>
</feature>
<accession>A0A1G7GIN4</accession>
<dbReference type="Gene3D" id="1.10.1470.10">
    <property type="entry name" value="YjbJ"/>
    <property type="match status" value="1"/>
</dbReference>
<sequence length="112" mass="12162">MNTDQIKGKMQNAFGKAEEAVGNAVGSHDLANAGAEDRVKGAAKETWGNAKDTVHEMQKTAKTRADVVSGEPVTARDKFAAGVENIKDSVNSKMDEMKTREQIKRDDLRRSA</sequence>
<evidence type="ECO:0000256" key="1">
    <source>
        <dbReference type="ARBA" id="ARBA00009129"/>
    </source>
</evidence>
<evidence type="ECO:0000259" key="3">
    <source>
        <dbReference type="Pfam" id="PF05532"/>
    </source>
</evidence>
<dbReference type="Pfam" id="PF05532">
    <property type="entry name" value="CsbD"/>
    <property type="match status" value="1"/>
</dbReference>
<dbReference type="InterPro" id="IPR008462">
    <property type="entry name" value="CsbD"/>
</dbReference>
<gene>
    <name evidence="4" type="ORF">SAMN05444167_0710</name>
</gene>
<evidence type="ECO:0000313" key="5">
    <source>
        <dbReference type="Proteomes" id="UP000182427"/>
    </source>
</evidence>
<keyword evidence="5" id="KW-1185">Reference proteome</keyword>
<dbReference type="AlphaFoldDB" id="A0A1G7GIN4"/>
<reference evidence="4 5" key="1">
    <citation type="submission" date="2016-10" db="EMBL/GenBank/DDBJ databases">
        <authorList>
            <person name="de Groot N.N."/>
        </authorList>
    </citation>
    <scope>NUCLEOTIDE SEQUENCE [LARGE SCALE GENOMIC DNA]</scope>
    <source>
        <strain evidence="4 5">GAS232</strain>
    </source>
</reference>
<dbReference type="OrthoDB" id="122890at2"/>
<evidence type="ECO:0000313" key="4">
    <source>
        <dbReference type="EMBL" id="SDE88022.1"/>
    </source>
</evidence>
<organism evidence="4 5">
    <name type="scientific">Terriglobus roseus</name>
    <dbReference type="NCBI Taxonomy" id="392734"/>
    <lineage>
        <taxon>Bacteria</taxon>
        <taxon>Pseudomonadati</taxon>
        <taxon>Acidobacteriota</taxon>
        <taxon>Terriglobia</taxon>
        <taxon>Terriglobales</taxon>
        <taxon>Acidobacteriaceae</taxon>
        <taxon>Terriglobus</taxon>
    </lineage>
</organism>
<feature type="compositionally biased region" description="Basic and acidic residues" evidence="2">
    <location>
        <begin position="93"/>
        <end position="112"/>
    </location>
</feature>
<dbReference type="SUPFAM" id="SSF69047">
    <property type="entry name" value="Hypothetical protein YjbJ"/>
    <property type="match status" value="1"/>
</dbReference>
<comment type="similarity">
    <text evidence="1">Belongs to the UPF0337 (CsbD) family.</text>
</comment>
<dbReference type="RefSeq" id="WP_083343937.1">
    <property type="nucleotide sequence ID" value="NZ_LT629690.1"/>
</dbReference>
<dbReference type="InterPro" id="IPR036629">
    <property type="entry name" value="YjbJ_sf"/>
</dbReference>
<feature type="domain" description="CsbD-like" evidence="3">
    <location>
        <begin position="4"/>
        <end position="55"/>
    </location>
</feature>
<proteinExistence type="inferred from homology"/>
<dbReference type="Proteomes" id="UP000182427">
    <property type="component" value="Chromosome I"/>
</dbReference>
<name>A0A1G7GIN4_9BACT</name>
<protein>
    <submittedName>
        <fullName evidence="4">Uncharacterized conserved protein YjbJ, UPF0337 family</fullName>
    </submittedName>
</protein>
<evidence type="ECO:0000256" key="2">
    <source>
        <dbReference type="SAM" id="MobiDB-lite"/>
    </source>
</evidence>